<feature type="non-terminal residue" evidence="2">
    <location>
        <position position="124"/>
    </location>
</feature>
<feature type="compositionally biased region" description="Low complexity" evidence="1">
    <location>
        <begin position="92"/>
        <end position="106"/>
    </location>
</feature>
<protein>
    <submittedName>
        <fullName evidence="2">Uncharacterized protein</fullName>
    </submittedName>
</protein>
<accession>A0A6J4NCS3</accession>
<reference evidence="2" key="1">
    <citation type="submission" date="2020-02" db="EMBL/GenBank/DDBJ databases">
        <authorList>
            <person name="Meier V. D."/>
        </authorList>
    </citation>
    <scope>NUCLEOTIDE SEQUENCE</scope>
    <source>
        <strain evidence="2">AVDCRST_MAG64</strain>
    </source>
</reference>
<evidence type="ECO:0000313" key="2">
    <source>
        <dbReference type="EMBL" id="CAA9383841.1"/>
    </source>
</evidence>
<gene>
    <name evidence="2" type="ORF">AVDCRST_MAG64-830</name>
</gene>
<dbReference type="EMBL" id="CADCUQ010000200">
    <property type="protein sequence ID" value="CAA9383841.1"/>
    <property type="molecule type" value="Genomic_DNA"/>
</dbReference>
<name>A0A6J4NCS3_9BACT</name>
<dbReference type="AlphaFoldDB" id="A0A6J4NCS3"/>
<sequence>EVSRDRHPLGGAVRRRVLYPTDRGGLPGVRRPAGGEGPAVAAGTDPAVPLADRPGDARDGLQGPVPLVPGRGRRRPGAVHRRVLPLVDPGRRPAGAAQGAPRRGAQTRSATGNNPAKRRFYDPV</sequence>
<feature type="compositionally biased region" description="Basic residues" evidence="1">
    <location>
        <begin position="71"/>
        <end position="83"/>
    </location>
</feature>
<evidence type="ECO:0000256" key="1">
    <source>
        <dbReference type="SAM" id="MobiDB-lite"/>
    </source>
</evidence>
<organism evidence="2">
    <name type="scientific">uncultured Phycisphaerae bacterium</name>
    <dbReference type="NCBI Taxonomy" id="904963"/>
    <lineage>
        <taxon>Bacteria</taxon>
        <taxon>Pseudomonadati</taxon>
        <taxon>Planctomycetota</taxon>
        <taxon>Phycisphaerae</taxon>
        <taxon>environmental samples</taxon>
    </lineage>
</organism>
<proteinExistence type="predicted"/>
<feature type="region of interest" description="Disordered" evidence="1">
    <location>
        <begin position="1"/>
        <end position="124"/>
    </location>
</feature>
<feature type="non-terminal residue" evidence="2">
    <location>
        <position position="1"/>
    </location>
</feature>